<reference evidence="1" key="2">
    <citation type="submission" date="2012-06" db="EMBL/GenBank/DDBJ databases">
        <authorList>
            <person name="Yu Y."/>
            <person name="Currie J."/>
            <person name="Lomeli R."/>
            <person name="Angelova A."/>
            <person name="Collura K."/>
            <person name="Wissotski M."/>
            <person name="Campos D."/>
            <person name="Kudrna D."/>
            <person name="Golser W."/>
            <person name="Ashely E."/>
            <person name="Descour A."/>
            <person name="Fernandes J."/>
            <person name="Soderlund C."/>
            <person name="Walbot V."/>
        </authorList>
    </citation>
    <scope>NUCLEOTIDE SEQUENCE</scope>
    <source>
        <strain evidence="1">B73</strain>
    </source>
</reference>
<accession>C4J126</accession>
<name>C4J126_MAIZE</name>
<evidence type="ECO:0000313" key="1">
    <source>
        <dbReference type="EMBL" id="ACR34876.1"/>
    </source>
</evidence>
<dbReference type="EMBL" id="BT084523">
    <property type="protein sequence ID" value="ACR34876.1"/>
    <property type="molecule type" value="mRNA"/>
</dbReference>
<sequence length="40" mass="4328">MWATASTAPSACMMRFLLASRMERLSSAVTAFSWSPASSE</sequence>
<protein>
    <submittedName>
        <fullName evidence="1">Uncharacterized protein</fullName>
    </submittedName>
</protein>
<organism evidence="1">
    <name type="scientific">Zea mays</name>
    <name type="common">Maize</name>
    <dbReference type="NCBI Taxonomy" id="4577"/>
    <lineage>
        <taxon>Eukaryota</taxon>
        <taxon>Viridiplantae</taxon>
        <taxon>Streptophyta</taxon>
        <taxon>Embryophyta</taxon>
        <taxon>Tracheophyta</taxon>
        <taxon>Spermatophyta</taxon>
        <taxon>Magnoliopsida</taxon>
        <taxon>Liliopsida</taxon>
        <taxon>Poales</taxon>
        <taxon>Poaceae</taxon>
        <taxon>PACMAD clade</taxon>
        <taxon>Panicoideae</taxon>
        <taxon>Andropogonodae</taxon>
        <taxon>Andropogoneae</taxon>
        <taxon>Tripsacinae</taxon>
        <taxon>Zea</taxon>
    </lineage>
</organism>
<dbReference type="AlphaFoldDB" id="C4J126"/>
<reference evidence="1" key="1">
    <citation type="journal article" date="2009" name="PLoS Genet.">
        <title>Sequencing, mapping, and analysis of 27,455 maize full-length cDNAs.</title>
        <authorList>
            <person name="Soderlund C."/>
            <person name="Descour A."/>
            <person name="Kudrna D."/>
            <person name="Bomhoff M."/>
            <person name="Boyd L."/>
            <person name="Currie J."/>
            <person name="Angelova A."/>
            <person name="Collura K."/>
            <person name="Wissotski M."/>
            <person name="Ashley E."/>
            <person name="Morrow D."/>
            <person name="Fernandes J."/>
            <person name="Walbot V."/>
            <person name="Yu Y."/>
        </authorList>
    </citation>
    <scope>NUCLEOTIDE SEQUENCE</scope>
    <source>
        <strain evidence="1">B73</strain>
    </source>
</reference>
<proteinExistence type="evidence at transcript level"/>